<feature type="region of interest" description="Disordered" evidence="1">
    <location>
        <begin position="492"/>
        <end position="583"/>
    </location>
</feature>
<name>A0ABT4Z6I9_HALEZ</name>
<feature type="compositionally biased region" description="Low complexity" evidence="1">
    <location>
        <begin position="558"/>
        <end position="582"/>
    </location>
</feature>
<reference evidence="2 3" key="1">
    <citation type="submission" date="2023-01" db="EMBL/GenBank/DDBJ databases">
        <title>Halorubrum ezzemoulense from Santa Pola, Spain.</title>
        <authorList>
            <person name="Feng Y."/>
            <person name="Louyakis A.S."/>
            <person name="Gogarten J.P."/>
        </authorList>
    </citation>
    <scope>NUCLEOTIDE SEQUENCE [LARGE SCALE GENOMIC DNA]</scope>
    <source>
        <strain evidence="2 3">AMM015</strain>
    </source>
</reference>
<feature type="region of interest" description="Disordered" evidence="1">
    <location>
        <begin position="1"/>
        <end position="214"/>
    </location>
</feature>
<proteinExistence type="predicted"/>
<feature type="region of interest" description="Disordered" evidence="1">
    <location>
        <begin position="307"/>
        <end position="376"/>
    </location>
</feature>
<feature type="compositionally biased region" description="Basic and acidic residues" evidence="1">
    <location>
        <begin position="192"/>
        <end position="204"/>
    </location>
</feature>
<feature type="region of interest" description="Disordered" evidence="1">
    <location>
        <begin position="405"/>
        <end position="440"/>
    </location>
</feature>
<feature type="region of interest" description="Disordered" evidence="1">
    <location>
        <begin position="611"/>
        <end position="657"/>
    </location>
</feature>
<evidence type="ECO:0000256" key="1">
    <source>
        <dbReference type="SAM" id="MobiDB-lite"/>
    </source>
</evidence>
<dbReference type="RefSeq" id="WP_271970452.1">
    <property type="nucleotide sequence ID" value="NZ_JAQLUK010000027.1"/>
</dbReference>
<accession>A0ABT4Z6I9</accession>
<organism evidence="2 3">
    <name type="scientific">Halorubrum ezzemoulense</name>
    <name type="common">Halorubrum chaoviator</name>
    <dbReference type="NCBI Taxonomy" id="337243"/>
    <lineage>
        <taxon>Archaea</taxon>
        <taxon>Methanobacteriati</taxon>
        <taxon>Methanobacteriota</taxon>
        <taxon>Stenosarchaea group</taxon>
        <taxon>Halobacteria</taxon>
        <taxon>Halobacteriales</taxon>
        <taxon>Haloferacaceae</taxon>
        <taxon>Halorubrum</taxon>
    </lineage>
</organism>
<dbReference type="Proteomes" id="UP001210528">
    <property type="component" value="Unassembled WGS sequence"/>
</dbReference>
<keyword evidence="3" id="KW-1185">Reference proteome</keyword>
<feature type="compositionally biased region" description="Gly residues" evidence="1">
    <location>
        <begin position="94"/>
        <end position="109"/>
    </location>
</feature>
<evidence type="ECO:0000313" key="3">
    <source>
        <dbReference type="Proteomes" id="UP001210528"/>
    </source>
</evidence>
<evidence type="ECO:0000313" key="2">
    <source>
        <dbReference type="EMBL" id="MDB2293692.1"/>
    </source>
</evidence>
<feature type="compositionally biased region" description="Gly residues" evidence="1">
    <location>
        <begin position="1"/>
        <end position="10"/>
    </location>
</feature>
<sequence>MVRTGLGGSIPGAPDDSGGSDDSGESGTTGGGSIPGAPDDPGGSGGDDGIDATDPRDAPSASPPDQGIDPDDPRDAPSASPPSPAPDPDPPSGGSSGGGGSGTTGGGSIPGAPDDTGSGGGSDSGIVDRVTSTVGSAVDNVADNVGTPDSDITDRLTTGGLLSESPGTADGVVPGTVGGVDVSEQRLQQEAAETRQARNERFENSEELTVAGSDLPDRVITGAAQTASAVANPAGLATSAETALEVGTSAPGAIADEGAGDVAQTAAAVGVEAGERTVDAAQQNPAEFAGGAAFGVAAGTAATRGLSLRRGGSSTPDADGGGLGDLSSAVDVETPGSGGRSFFGDTRGQASFGRLDRGDSDTIDGESVETTVERGDSTDTIDAETFVNDRVRGGGDLESELRTAADEADTLADRQLTPRQRAEDRVPPADEFASPAAQQREINRLADRFRQDAMSDLDNRVVPQGPSATTRGQFGLDFDAETSAVGTGVVETATASPGVRQTSAEASEFEGVDPTSLGFTPTAGTLTDNTATGGGETDTVDEFAPPDDTTTTGGGGATTTTSQQPAGTILTATTSIGTTTGADPTAAEALGAQTSALGDAATATATQVSLGQSAVTGLDTDGPSRGRPRTDREDEQPDDDPARVLFGTTSSEFGSGILSGAAAAEDVFGR</sequence>
<feature type="compositionally biased region" description="Basic and acidic residues" evidence="1">
    <location>
        <begin position="622"/>
        <end position="632"/>
    </location>
</feature>
<feature type="region of interest" description="Disordered" evidence="1">
    <location>
        <begin position="455"/>
        <end position="475"/>
    </location>
</feature>
<feature type="compositionally biased region" description="Polar residues" evidence="1">
    <location>
        <begin position="517"/>
        <end position="531"/>
    </location>
</feature>
<feature type="compositionally biased region" description="Low complexity" evidence="1">
    <location>
        <begin position="166"/>
        <end position="182"/>
    </location>
</feature>
<comment type="caution">
    <text evidence="2">The sequence shown here is derived from an EMBL/GenBank/DDBJ whole genome shotgun (WGS) entry which is preliminary data.</text>
</comment>
<gene>
    <name evidence="2" type="ORF">PM085_15655</name>
</gene>
<feature type="compositionally biased region" description="Pro residues" evidence="1">
    <location>
        <begin position="79"/>
        <end position="91"/>
    </location>
</feature>
<feature type="compositionally biased region" description="Polar residues" evidence="1">
    <location>
        <begin position="493"/>
        <end position="505"/>
    </location>
</feature>
<dbReference type="EMBL" id="JAQLUK010000027">
    <property type="protein sequence ID" value="MDB2293692.1"/>
    <property type="molecule type" value="Genomic_DNA"/>
</dbReference>
<protein>
    <submittedName>
        <fullName evidence="2">Uncharacterized protein</fullName>
    </submittedName>
</protein>